<sequence>MLVLLFTMMATSVTLKIALFVYRRAQCDRYDSSDIKGPRSLEAIVQIHLASGSPYLELYVQFSSPNDAFATSTSNVVREEYTTPTRHSVSGWQNMKAPVFGSSMKYTTPARHSIGGWDMYLGGSMFDTGNTRDDVLPTTSTGKGTSFVADDGGLDNESNVDPLREPDPDDAEVGLFFEPEPIPTIPEDVEGDSNEEEEDP</sequence>
<gene>
    <name evidence="3" type="ORF">PVK06_030452</name>
</gene>
<feature type="chain" id="PRO_5045239984" evidence="2">
    <location>
        <begin position="19"/>
        <end position="200"/>
    </location>
</feature>
<evidence type="ECO:0000313" key="4">
    <source>
        <dbReference type="Proteomes" id="UP001358586"/>
    </source>
</evidence>
<dbReference type="EMBL" id="JARKNE010000009">
    <property type="protein sequence ID" value="KAK5802827.1"/>
    <property type="molecule type" value="Genomic_DNA"/>
</dbReference>
<accession>A0ABR0NNC1</accession>
<feature type="region of interest" description="Disordered" evidence="1">
    <location>
        <begin position="134"/>
        <end position="200"/>
    </location>
</feature>
<feature type="signal peptide" evidence="2">
    <location>
        <begin position="1"/>
        <end position="18"/>
    </location>
</feature>
<comment type="caution">
    <text evidence="3">The sequence shown here is derived from an EMBL/GenBank/DDBJ whole genome shotgun (WGS) entry which is preliminary data.</text>
</comment>
<keyword evidence="4" id="KW-1185">Reference proteome</keyword>
<evidence type="ECO:0000256" key="2">
    <source>
        <dbReference type="SAM" id="SignalP"/>
    </source>
</evidence>
<name>A0ABR0NNC1_GOSAR</name>
<dbReference type="Proteomes" id="UP001358586">
    <property type="component" value="Chromosome 9"/>
</dbReference>
<organism evidence="3 4">
    <name type="scientific">Gossypium arboreum</name>
    <name type="common">Tree cotton</name>
    <name type="synonym">Gossypium nanking</name>
    <dbReference type="NCBI Taxonomy" id="29729"/>
    <lineage>
        <taxon>Eukaryota</taxon>
        <taxon>Viridiplantae</taxon>
        <taxon>Streptophyta</taxon>
        <taxon>Embryophyta</taxon>
        <taxon>Tracheophyta</taxon>
        <taxon>Spermatophyta</taxon>
        <taxon>Magnoliopsida</taxon>
        <taxon>eudicotyledons</taxon>
        <taxon>Gunneridae</taxon>
        <taxon>Pentapetalae</taxon>
        <taxon>rosids</taxon>
        <taxon>malvids</taxon>
        <taxon>Malvales</taxon>
        <taxon>Malvaceae</taxon>
        <taxon>Malvoideae</taxon>
        <taxon>Gossypium</taxon>
    </lineage>
</organism>
<evidence type="ECO:0000313" key="3">
    <source>
        <dbReference type="EMBL" id="KAK5802827.1"/>
    </source>
</evidence>
<proteinExistence type="predicted"/>
<evidence type="ECO:0000256" key="1">
    <source>
        <dbReference type="SAM" id="MobiDB-lite"/>
    </source>
</evidence>
<keyword evidence="2" id="KW-0732">Signal</keyword>
<feature type="compositionally biased region" description="Acidic residues" evidence="1">
    <location>
        <begin position="187"/>
        <end position="200"/>
    </location>
</feature>
<protein>
    <submittedName>
        <fullName evidence="3">Uncharacterized protein</fullName>
    </submittedName>
</protein>
<reference evidence="3 4" key="1">
    <citation type="submission" date="2023-03" db="EMBL/GenBank/DDBJ databases">
        <title>WGS of Gossypium arboreum.</title>
        <authorList>
            <person name="Yu D."/>
        </authorList>
    </citation>
    <scope>NUCLEOTIDE SEQUENCE [LARGE SCALE GENOMIC DNA]</scope>
    <source>
        <tissue evidence="3">Leaf</tissue>
    </source>
</reference>